<dbReference type="GO" id="GO:0016020">
    <property type="term" value="C:membrane"/>
    <property type="evidence" value="ECO:0007669"/>
    <property type="project" value="UniProtKB-SubCell"/>
</dbReference>
<evidence type="ECO:0000256" key="4">
    <source>
        <dbReference type="ARBA" id="ARBA00022737"/>
    </source>
</evidence>
<keyword evidence="3" id="KW-0732">Signal</keyword>
<evidence type="ECO:0008006" key="15">
    <source>
        <dbReference type="Google" id="ProtNLM"/>
    </source>
</evidence>
<comment type="caution">
    <text evidence="9">Lacks conserved residue(s) required for the propagation of feature annotation.</text>
</comment>
<dbReference type="OrthoDB" id="4062651at2759"/>
<keyword evidence="14" id="KW-1185">Reference proteome</keyword>
<keyword evidence="8" id="KW-0325">Glycoprotein</keyword>
<sequence length="480" mass="54465">MEKKWIILNFTWEESFSSCASISHYDLTIKLNEQQIFYKRYSAEETREKVLEDLDPYTNYTIILIAVNNAFYQSSAEPRYITTPELAPYDGPSLSIDFDTSCAHLTIQDPNQPNGIITEYQYTCYYASTEEGNYQSILATDKQPVSLCEFRSAEKVACSAKAINSVGESPVTSQTGYTRIAVQQSDKVKLIETIQKSFIITVHQVTLDNKSPDSYVFVVQKETSTSKRKKRSSVQLPPECDLDPNCYITAEIDSSRVDSDGYDFRVGDGKTYQDYYNAPLEPNQDYKIYQAVTVQVEEGFKIVEYFNEPIRISLDQDWGVGTTALYSCEEGFYITGQSELVCIDDNGVVDWLGELPECRMLGYIIWLSVGLSNGVLIITIVILIIVTLRKSNQLRSLTSKRETQPKPQKRDDLEDIALSSIQQASTDVPEYVEVFDDKNSAPTYESMTTVTEDHNYEKVVHTVHNLSPNTTLYQNMQGQC</sequence>
<protein>
    <recommendedName>
        <fullName evidence="15">Sushi domain-containing protein</fullName>
    </recommendedName>
</protein>
<evidence type="ECO:0000256" key="9">
    <source>
        <dbReference type="PROSITE-ProRule" id="PRU00302"/>
    </source>
</evidence>
<dbReference type="PANTHER" id="PTHR24051">
    <property type="entry name" value="SUSHI DOMAIN-CONTAINING PROTEIN 1"/>
    <property type="match status" value="1"/>
</dbReference>
<keyword evidence="6 10" id="KW-0472">Membrane</keyword>
<keyword evidence="2 10" id="KW-0812">Transmembrane</keyword>
<dbReference type="Gene3D" id="2.10.70.10">
    <property type="entry name" value="Complement Module, domain 1"/>
    <property type="match status" value="1"/>
</dbReference>
<keyword evidence="9" id="KW-0768">Sushi</keyword>
<feature type="transmembrane region" description="Helical" evidence="10">
    <location>
        <begin position="363"/>
        <end position="388"/>
    </location>
</feature>
<evidence type="ECO:0000259" key="12">
    <source>
        <dbReference type="PROSITE" id="PS50923"/>
    </source>
</evidence>
<dbReference type="PANTHER" id="PTHR24051:SF9">
    <property type="entry name" value="FIBRONECTIN TYPE-III DOMAIN-CONTAINING PROTEIN"/>
    <property type="match status" value="1"/>
</dbReference>
<evidence type="ECO:0000256" key="2">
    <source>
        <dbReference type="ARBA" id="ARBA00022692"/>
    </source>
</evidence>
<evidence type="ECO:0000313" key="14">
    <source>
        <dbReference type="Proteomes" id="UP000593567"/>
    </source>
</evidence>
<proteinExistence type="predicted"/>
<keyword evidence="4" id="KW-0677">Repeat</keyword>
<comment type="caution">
    <text evidence="13">The sequence shown here is derived from an EMBL/GenBank/DDBJ whole genome shotgun (WGS) entry which is preliminary data.</text>
</comment>
<feature type="domain" description="Fibronectin type-III" evidence="11">
    <location>
        <begin position="1"/>
        <end position="86"/>
    </location>
</feature>
<dbReference type="CDD" id="cd00063">
    <property type="entry name" value="FN3"/>
    <property type="match status" value="1"/>
</dbReference>
<dbReference type="SMART" id="SM00032">
    <property type="entry name" value="CCP"/>
    <property type="match status" value="1"/>
</dbReference>
<evidence type="ECO:0000256" key="5">
    <source>
        <dbReference type="ARBA" id="ARBA00022989"/>
    </source>
</evidence>
<gene>
    <name evidence="13" type="ORF">EB796_002000</name>
</gene>
<dbReference type="InterPro" id="IPR035976">
    <property type="entry name" value="Sushi/SCR/CCP_sf"/>
</dbReference>
<dbReference type="CDD" id="cd00033">
    <property type="entry name" value="CCP"/>
    <property type="match status" value="1"/>
</dbReference>
<dbReference type="SUPFAM" id="SSF57535">
    <property type="entry name" value="Complement control module/SCR domain"/>
    <property type="match status" value="1"/>
</dbReference>
<evidence type="ECO:0000256" key="3">
    <source>
        <dbReference type="ARBA" id="ARBA00022729"/>
    </source>
</evidence>
<keyword evidence="5 10" id="KW-1133">Transmembrane helix</keyword>
<dbReference type="InterPro" id="IPR013783">
    <property type="entry name" value="Ig-like_fold"/>
</dbReference>
<evidence type="ECO:0000313" key="13">
    <source>
        <dbReference type="EMBL" id="KAF6039690.1"/>
    </source>
</evidence>
<dbReference type="Pfam" id="PF00084">
    <property type="entry name" value="Sushi"/>
    <property type="match status" value="1"/>
</dbReference>
<keyword evidence="7" id="KW-1015">Disulfide bond</keyword>
<evidence type="ECO:0000256" key="7">
    <source>
        <dbReference type="ARBA" id="ARBA00023157"/>
    </source>
</evidence>
<evidence type="ECO:0000259" key="11">
    <source>
        <dbReference type="PROSITE" id="PS50853"/>
    </source>
</evidence>
<comment type="subcellular location">
    <subcellularLocation>
        <location evidence="1">Membrane</location>
        <topology evidence="1">Single-pass type I membrane protein</topology>
    </subcellularLocation>
</comment>
<dbReference type="InterPro" id="IPR051622">
    <property type="entry name" value="R-tyr_protein_phosphatases"/>
</dbReference>
<dbReference type="AlphaFoldDB" id="A0A7J7KNC5"/>
<dbReference type="InterPro" id="IPR036116">
    <property type="entry name" value="FN3_sf"/>
</dbReference>
<reference evidence="13" key="1">
    <citation type="submission" date="2020-06" db="EMBL/GenBank/DDBJ databases">
        <title>Draft genome of Bugula neritina, a colonial animal packing powerful symbionts and potential medicines.</title>
        <authorList>
            <person name="Rayko M."/>
        </authorList>
    </citation>
    <scope>NUCLEOTIDE SEQUENCE [LARGE SCALE GENOMIC DNA]</scope>
    <source>
        <strain evidence="13">Kwan_BN1</strain>
    </source>
</reference>
<accession>A0A7J7KNC5</accession>
<evidence type="ECO:0000256" key="1">
    <source>
        <dbReference type="ARBA" id="ARBA00004479"/>
    </source>
</evidence>
<dbReference type="Proteomes" id="UP000593567">
    <property type="component" value="Unassembled WGS sequence"/>
</dbReference>
<dbReference type="SUPFAM" id="SSF49265">
    <property type="entry name" value="Fibronectin type III"/>
    <property type="match status" value="1"/>
</dbReference>
<evidence type="ECO:0000256" key="10">
    <source>
        <dbReference type="SAM" id="Phobius"/>
    </source>
</evidence>
<name>A0A7J7KNC5_BUGNE</name>
<dbReference type="Gene3D" id="2.60.40.10">
    <property type="entry name" value="Immunoglobulins"/>
    <property type="match status" value="2"/>
</dbReference>
<evidence type="ECO:0000256" key="6">
    <source>
        <dbReference type="ARBA" id="ARBA00023136"/>
    </source>
</evidence>
<feature type="domain" description="Sushi" evidence="12">
    <location>
        <begin position="304"/>
        <end position="360"/>
    </location>
</feature>
<dbReference type="EMBL" id="VXIV02000221">
    <property type="protein sequence ID" value="KAF6039690.1"/>
    <property type="molecule type" value="Genomic_DNA"/>
</dbReference>
<dbReference type="InterPro" id="IPR000436">
    <property type="entry name" value="Sushi_SCR_CCP_dom"/>
</dbReference>
<dbReference type="InterPro" id="IPR003961">
    <property type="entry name" value="FN3_dom"/>
</dbReference>
<dbReference type="PROSITE" id="PS50853">
    <property type="entry name" value="FN3"/>
    <property type="match status" value="1"/>
</dbReference>
<dbReference type="InterPro" id="IPR057598">
    <property type="entry name" value="Fn3_PTPRU"/>
</dbReference>
<evidence type="ECO:0000256" key="8">
    <source>
        <dbReference type="ARBA" id="ARBA00023180"/>
    </source>
</evidence>
<dbReference type="PROSITE" id="PS50923">
    <property type="entry name" value="SUSHI"/>
    <property type="match status" value="1"/>
</dbReference>
<dbReference type="Pfam" id="PF23144">
    <property type="entry name" value="Fn3_PTPRU"/>
    <property type="match status" value="1"/>
</dbReference>
<organism evidence="13 14">
    <name type="scientific">Bugula neritina</name>
    <name type="common">Brown bryozoan</name>
    <name type="synonym">Sertularia neritina</name>
    <dbReference type="NCBI Taxonomy" id="10212"/>
    <lineage>
        <taxon>Eukaryota</taxon>
        <taxon>Metazoa</taxon>
        <taxon>Spiralia</taxon>
        <taxon>Lophotrochozoa</taxon>
        <taxon>Bryozoa</taxon>
        <taxon>Gymnolaemata</taxon>
        <taxon>Cheilostomatida</taxon>
        <taxon>Flustrina</taxon>
        <taxon>Buguloidea</taxon>
        <taxon>Bugulidae</taxon>
        <taxon>Bugula</taxon>
    </lineage>
</organism>